<dbReference type="InterPro" id="IPR042178">
    <property type="entry name" value="Serpin_sf_1"/>
</dbReference>
<dbReference type="AlphaFoldDB" id="L7WRS0"/>
<dbReference type="EMBL" id="KC118978">
    <property type="protein sequence ID" value="AGC84400.1"/>
    <property type="molecule type" value="mRNA"/>
</dbReference>
<dbReference type="CDD" id="cd19601">
    <property type="entry name" value="serpin42Da-like"/>
    <property type="match status" value="1"/>
</dbReference>
<evidence type="ECO:0000256" key="4">
    <source>
        <dbReference type="RuleBase" id="RU000411"/>
    </source>
</evidence>
<keyword evidence="3" id="KW-0722">Serine protease inhibitor</keyword>
<proteinExistence type="evidence at transcript level"/>
<accession>L7WRS0</accession>
<dbReference type="GO" id="GO:0005615">
    <property type="term" value="C:extracellular space"/>
    <property type="evidence" value="ECO:0007669"/>
    <property type="project" value="InterPro"/>
</dbReference>
<reference evidence="6" key="1">
    <citation type="journal article" date="2013" name="PLoS Pathog.">
        <title>Altered Immunity in Crowded Locust Reduced Fungal (Metarhizium anisopliae) Pathogenesis.</title>
        <authorList>
            <person name="Wang Y."/>
            <person name="Yang P."/>
            <person name="Cui F."/>
            <person name="Kang L."/>
        </authorList>
    </citation>
    <scope>NUCLEOTIDE SEQUENCE</scope>
</reference>
<evidence type="ECO:0000313" key="6">
    <source>
        <dbReference type="EMBL" id="AGC84400.1"/>
    </source>
</evidence>
<dbReference type="SMART" id="SM00093">
    <property type="entry name" value="SERPIN"/>
    <property type="match status" value="1"/>
</dbReference>
<comment type="similarity">
    <text evidence="1 4">Belongs to the serpin family.</text>
</comment>
<organism evidence="6">
    <name type="scientific">Locusta migratoria</name>
    <name type="common">Migratory locust</name>
    <dbReference type="NCBI Taxonomy" id="7004"/>
    <lineage>
        <taxon>Eukaryota</taxon>
        <taxon>Metazoa</taxon>
        <taxon>Ecdysozoa</taxon>
        <taxon>Arthropoda</taxon>
        <taxon>Hexapoda</taxon>
        <taxon>Insecta</taxon>
        <taxon>Pterygota</taxon>
        <taxon>Neoptera</taxon>
        <taxon>Polyneoptera</taxon>
        <taxon>Orthoptera</taxon>
        <taxon>Caelifera</taxon>
        <taxon>Acrididea</taxon>
        <taxon>Acridomorpha</taxon>
        <taxon>Acridoidea</taxon>
        <taxon>Acrididae</taxon>
        <taxon>Oedipodinae</taxon>
        <taxon>Locusta</taxon>
    </lineage>
</organism>
<dbReference type="Gene3D" id="2.30.39.10">
    <property type="entry name" value="Alpha-1-antitrypsin, domain 1"/>
    <property type="match status" value="1"/>
</dbReference>
<dbReference type="PANTHER" id="PTHR11461">
    <property type="entry name" value="SERINE PROTEASE INHIBITOR, SERPIN"/>
    <property type="match status" value="1"/>
</dbReference>
<name>L7WRS0_LOCMI</name>
<dbReference type="MEROPS" id="I04.088"/>
<evidence type="ECO:0000259" key="5">
    <source>
        <dbReference type="SMART" id="SM00093"/>
    </source>
</evidence>
<dbReference type="InterPro" id="IPR000215">
    <property type="entry name" value="Serpin_fam"/>
</dbReference>
<dbReference type="SUPFAM" id="SSF56574">
    <property type="entry name" value="Serpins"/>
    <property type="match status" value="1"/>
</dbReference>
<evidence type="ECO:0000256" key="1">
    <source>
        <dbReference type="ARBA" id="ARBA00009500"/>
    </source>
</evidence>
<keyword evidence="2" id="KW-0646">Protease inhibitor</keyword>
<dbReference type="Pfam" id="PF00079">
    <property type="entry name" value="Serpin"/>
    <property type="match status" value="1"/>
</dbReference>
<evidence type="ECO:0000256" key="3">
    <source>
        <dbReference type="ARBA" id="ARBA00022900"/>
    </source>
</evidence>
<protein>
    <submittedName>
        <fullName evidence="6">Proteinase inhibitor serpin</fullName>
    </submittedName>
</protein>
<evidence type="ECO:0000256" key="2">
    <source>
        <dbReference type="ARBA" id="ARBA00022690"/>
    </source>
</evidence>
<dbReference type="GO" id="GO:0004867">
    <property type="term" value="F:serine-type endopeptidase inhibitor activity"/>
    <property type="evidence" value="ECO:0007669"/>
    <property type="project" value="UniProtKB-KW"/>
</dbReference>
<dbReference type="InterPro" id="IPR036186">
    <property type="entry name" value="Serpin_sf"/>
</dbReference>
<dbReference type="PANTHER" id="PTHR11461:SF211">
    <property type="entry name" value="GH10112P-RELATED"/>
    <property type="match status" value="1"/>
</dbReference>
<feature type="non-terminal residue" evidence="6">
    <location>
        <position position="328"/>
    </location>
</feature>
<sequence length="328" mass="36915">MAEEVNVALHNISQANHLFTFDLYKTLAAEPGNLFFSPLSIQVILALTFLGAKDNTARQMARGLRIPEDTAVVEDGVGALMNRLQEINDVRLDVANRIYLKAGYPIKEGFNSSASRFKAGVEEVDFLEEPKARKTINDWVESKTNHKIKEIIPSGILNGLTRLVLVNAIYFRGDWQTKFKKHRTFPVPFHSADGSTKNVDMMSLEEHLKYSERSDLNCQVLLLPYKGERFSMLILLPREVNGLASLEEKLADFSLQDTLNNLQGTNVHAQLPKFKIEYSKELTSVLTKLGMTDMFENAANFTGITDAEHLKVDKVLHKAFVEVNEEGT</sequence>
<feature type="non-terminal residue" evidence="6">
    <location>
        <position position="1"/>
    </location>
</feature>
<feature type="domain" description="Serpin" evidence="5">
    <location>
        <begin position="21"/>
        <end position="328"/>
    </location>
</feature>
<dbReference type="InterPro" id="IPR023796">
    <property type="entry name" value="Serpin_dom"/>
</dbReference>
<dbReference type="Gene3D" id="3.30.497.10">
    <property type="entry name" value="Antithrombin, subunit I, domain 2"/>
    <property type="match status" value="1"/>
</dbReference>
<dbReference type="SMR" id="L7WRS0"/>
<dbReference type="InterPro" id="IPR042185">
    <property type="entry name" value="Serpin_sf_2"/>
</dbReference>